<gene>
    <name evidence="3" type="ORF">OG327_13765</name>
</gene>
<keyword evidence="1" id="KW-0732">Signal</keyword>
<organism evidence="3">
    <name type="scientific">Streptomyces sp. NBC_00049</name>
    <dbReference type="NCBI Taxonomy" id="2903617"/>
    <lineage>
        <taxon>Bacteria</taxon>
        <taxon>Bacillati</taxon>
        <taxon>Actinomycetota</taxon>
        <taxon>Actinomycetes</taxon>
        <taxon>Kitasatosporales</taxon>
        <taxon>Streptomycetaceae</taxon>
        <taxon>Streptomyces</taxon>
    </lineage>
</organism>
<dbReference type="EMBL" id="CP108264">
    <property type="protein sequence ID" value="WTU74305.1"/>
    <property type="molecule type" value="Genomic_DNA"/>
</dbReference>
<evidence type="ECO:0000256" key="1">
    <source>
        <dbReference type="SAM" id="SignalP"/>
    </source>
</evidence>
<dbReference type="AlphaFoldDB" id="A0AAU2JNM7"/>
<evidence type="ECO:0000313" key="3">
    <source>
        <dbReference type="EMBL" id="WTU74305.1"/>
    </source>
</evidence>
<dbReference type="Pfam" id="PF19816">
    <property type="entry name" value="DUF6299"/>
    <property type="match status" value="1"/>
</dbReference>
<protein>
    <submittedName>
        <fullName evidence="3">DUF6299 family protein</fullName>
    </submittedName>
</protein>
<feature type="domain" description="DUF6299" evidence="2">
    <location>
        <begin position="33"/>
        <end position="132"/>
    </location>
</feature>
<sequence length="146" mass="15337">MRISARRMALAAFSAVAATTLFTAPAGATVFNQAISVHHDAHIAQDGGVILSGTYRCEQASPMGAMQIKATVEQDGTRLSIGAEQTVCDGTERRWVAHAPGLYAHVHPGDATVTAELQEVRLSGLMPRSVTTVAQDTAGVTFHTGH</sequence>
<evidence type="ECO:0000259" key="2">
    <source>
        <dbReference type="Pfam" id="PF19816"/>
    </source>
</evidence>
<feature type="chain" id="PRO_5043861012" evidence="1">
    <location>
        <begin position="29"/>
        <end position="146"/>
    </location>
</feature>
<reference evidence="3" key="1">
    <citation type="submission" date="2022-10" db="EMBL/GenBank/DDBJ databases">
        <title>The complete genomes of actinobacterial strains from the NBC collection.</title>
        <authorList>
            <person name="Joergensen T.S."/>
            <person name="Alvarez Arevalo M."/>
            <person name="Sterndorff E.B."/>
            <person name="Faurdal D."/>
            <person name="Vuksanovic O."/>
            <person name="Mourched A.-S."/>
            <person name="Charusanti P."/>
            <person name="Shaw S."/>
            <person name="Blin K."/>
            <person name="Weber T."/>
        </authorList>
    </citation>
    <scope>NUCLEOTIDE SEQUENCE</scope>
    <source>
        <strain evidence="3">NBC_00049</strain>
    </source>
</reference>
<proteinExistence type="predicted"/>
<feature type="signal peptide" evidence="1">
    <location>
        <begin position="1"/>
        <end position="28"/>
    </location>
</feature>
<name>A0AAU2JNM7_9ACTN</name>
<dbReference type="InterPro" id="IPR046266">
    <property type="entry name" value="DUF6299"/>
</dbReference>
<accession>A0AAU2JNM7</accession>